<dbReference type="AlphaFoldDB" id="A0A1J5IY15"/>
<dbReference type="Pfam" id="PF00962">
    <property type="entry name" value="A_deaminase"/>
    <property type="match status" value="1"/>
</dbReference>
<comment type="caution">
    <text evidence="8">The sequence shown here is derived from an EMBL/GenBank/DDBJ whole genome shotgun (WGS) entry which is preliminary data.</text>
</comment>
<dbReference type="Gene3D" id="3.20.20.140">
    <property type="entry name" value="Metal-dependent hydrolases"/>
    <property type="match status" value="1"/>
</dbReference>
<dbReference type="PANTHER" id="PTHR11409">
    <property type="entry name" value="ADENOSINE DEAMINASE"/>
    <property type="match status" value="1"/>
</dbReference>
<name>A0A1J5IY15_9BACT</name>
<evidence type="ECO:0000256" key="3">
    <source>
        <dbReference type="ARBA" id="ARBA00012784"/>
    </source>
</evidence>
<evidence type="ECO:0000256" key="4">
    <source>
        <dbReference type="ARBA" id="ARBA00022723"/>
    </source>
</evidence>
<evidence type="ECO:0000313" key="9">
    <source>
        <dbReference type="Proteomes" id="UP000183245"/>
    </source>
</evidence>
<dbReference type="STRING" id="1817892.AUK40_03850"/>
<dbReference type="InterPro" id="IPR032466">
    <property type="entry name" value="Metal_Hydrolase"/>
</dbReference>
<dbReference type="GO" id="GO:0006154">
    <property type="term" value="P:adenosine catabolic process"/>
    <property type="evidence" value="ECO:0007669"/>
    <property type="project" value="TreeGrafter"/>
</dbReference>
<evidence type="ECO:0000256" key="6">
    <source>
        <dbReference type="ARBA" id="ARBA00022833"/>
    </source>
</evidence>
<accession>A0A1J5IY15</accession>
<organism evidence="8 9">
    <name type="scientific">Candidatus Wirthbacteria bacterium CG2_30_54_11</name>
    <dbReference type="NCBI Taxonomy" id="1817892"/>
    <lineage>
        <taxon>Bacteria</taxon>
        <taxon>Candidatus Wirthbacteria</taxon>
    </lineage>
</organism>
<evidence type="ECO:0000259" key="7">
    <source>
        <dbReference type="Pfam" id="PF00962"/>
    </source>
</evidence>
<keyword evidence="5" id="KW-0378">Hydrolase</keyword>
<dbReference type="Proteomes" id="UP000183245">
    <property type="component" value="Unassembled WGS sequence"/>
</dbReference>
<evidence type="ECO:0000313" key="8">
    <source>
        <dbReference type="EMBL" id="OIP97158.1"/>
    </source>
</evidence>
<keyword evidence="6" id="KW-0862">Zinc</keyword>
<dbReference type="SUPFAM" id="SSF51556">
    <property type="entry name" value="Metallo-dependent hydrolases"/>
    <property type="match status" value="1"/>
</dbReference>
<evidence type="ECO:0000256" key="5">
    <source>
        <dbReference type="ARBA" id="ARBA00022801"/>
    </source>
</evidence>
<comment type="similarity">
    <text evidence="2">Belongs to the metallo-dependent hydrolases superfamily. Adenosine and AMP deaminases family.</text>
</comment>
<dbReference type="EMBL" id="MNZT01000065">
    <property type="protein sequence ID" value="OIP97158.1"/>
    <property type="molecule type" value="Genomic_DNA"/>
</dbReference>
<dbReference type="EC" id="3.5.4.4" evidence="3"/>
<dbReference type="InterPro" id="IPR006330">
    <property type="entry name" value="Ado/ade_deaminase"/>
</dbReference>
<dbReference type="InterPro" id="IPR001365">
    <property type="entry name" value="A_deaminase_dom"/>
</dbReference>
<dbReference type="PANTHER" id="PTHR11409:SF43">
    <property type="entry name" value="ADENOSINE DEAMINASE"/>
    <property type="match status" value="1"/>
</dbReference>
<comment type="cofactor">
    <cofactor evidence="1">
        <name>Zn(2+)</name>
        <dbReference type="ChEBI" id="CHEBI:29105"/>
    </cofactor>
</comment>
<protein>
    <recommendedName>
        <fullName evidence="3">adenosine deaminase</fullName>
        <ecNumber evidence="3">3.5.4.4</ecNumber>
    </recommendedName>
</protein>
<evidence type="ECO:0000256" key="1">
    <source>
        <dbReference type="ARBA" id="ARBA00001947"/>
    </source>
</evidence>
<dbReference type="GO" id="GO:0043103">
    <property type="term" value="P:hypoxanthine salvage"/>
    <property type="evidence" value="ECO:0007669"/>
    <property type="project" value="TreeGrafter"/>
</dbReference>
<dbReference type="GO" id="GO:0046103">
    <property type="term" value="P:inosine biosynthetic process"/>
    <property type="evidence" value="ECO:0007669"/>
    <property type="project" value="TreeGrafter"/>
</dbReference>
<feature type="domain" description="Adenosine deaminase" evidence="7">
    <location>
        <begin position="13"/>
        <end position="336"/>
    </location>
</feature>
<proteinExistence type="inferred from homology"/>
<keyword evidence="4" id="KW-0479">Metal-binding</keyword>
<dbReference type="GO" id="GO:0046872">
    <property type="term" value="F:metal ion binding"/>
    <property type="evidence" value="ECO:0007669"/>
    <property type="project" value="UniProtKB-KW"/>
</dbReference>
<dbReference type="GO" id="GO:0005829">
    <property type="term" value="C:cytosol"/>
    <property type="evidence" value="ECO:0007669"/>
    <property type="project" value="TreeGrafter"/>
</dbReference>
<reference evidence="8 9" key="1">
    <citation type="journal article" date="2016" name="Environ. Microbiol.">
        <title>Genomic resolution of a cold subsurface aquifer community provides metabolic insights for novel microbes adapted to high CO concentrations.</title>
        <authorList>
            <person name="Probst A.J."/>
            <person name="Castelle C.J."/>
            <person name="Singh A."/>
            <person name="Brown C.T."/>
            <person name="Anantharaman K."/>
            <person name="Sharon I."/>
            <person name="Hug L.A."/>
            <person name="Burstein D."/>
            <person name="Emerson J.B."/>
            <person name="Thomas B.C."/>
            <person name="Banfield J.F."/>
        </authorList>
    </citation>
    <scope>NUCLEOTIDE SEQUENCE [LARGE SCALE GENOMIC DNA]</scope>
    <source>
        <strain evidence="8">CG2_30_54_11</strain>
    </source>
</reference>
<sequence>MPKFDHLEPKTKPLTELHLHAGAGLPTSTMWSIAHDQGIRLPFRNYWAFKEFITVTKDRMMNLDTFLHSDLNPFHWCEVIQSSPEAMERTVYEIAAKAYRSSNVQRIEIRFTPMKRNRGGERDLDHIIMGALHGLDRVMLEYPIKVGLIFCLEKKFSKTQNQITVEKAIKYHKRGVVGIDLAGLDAHNEFDANAMSEIFLAAKNAGLGITVHAGESAETLTVTEAITKLHATRIGHGIQAIHDKKELKLIRDRNVTLEFCPSSNMILGLAKGIPGIRRIVETFLKHEIKFTINTDDPIFFETNISKEIALLIDNNILTHAQVDQCMDWAQEASFIDY</sequence>
<gene>
    <name evidence="8" type="ORF">AUK40_03850</name>
</gene>
<dbReference type="GO" id="GO:0004000">
    <property type="term" value="F:adenosine deaminase activity"/>
    <property type="evidence" value="ECO:0007669"/>
    <property type="project" value="UniProtKB-ARBA"/>
</dbReference>
<evidence type="ECO:0000256" key="2">
    <source>
        <dbReference type="ARBA" id="ARBA00006676"/>
    </source>
</evidence>